<organism evidence="3 4">
    <name type="scientific">Heliocybe sulcata</name>
    <dbReference type="NCBI Taxonomy" id="5364"/>
    <lineage>
        <taxon>Eukaryota</taxon>
        <taxon>Fungi</taxon>
        <taxon>Dikarya</taxon>
        <taxon>Basidiomycota</taxon>
        <taxon>Agaricomycotina</taxon>
        <taxon>Agaricomycetes</taxon>
        <taxon>Gloeophyllales</taxon>
        <taxon>Gloeophyllaceae</taxon>
        <taxon>Heliocybe</taxon>
    </lineage>
</organism>
<feature type="chain" id="PRO_5022677666" description="Beta-glucuronidase C-terminal domain-containing protein" evidence="1">
    <location>
        <begin position="19"/>
        <end position="549"/>
    </location>
</feature>
<feature type="domain" description="Beta-glucuronidase C-terminal" evidence="2">
    <location>
        <begin position="402"/>
        <end position="509"/>
    </location>
</feature>
<protein>
    <recommendedName>
        <fullName evidence="2">Beta-glucuronidase C-terminal domain-containing protein</fullName>
    </recommendedName>
</protein>
<dbReference type="InterPro" id="IPR052974">
    <property type="entry name" value="GH79_Enzymes"/>
</dbReference>
<dbReference type="Pfam" id="PF16862">
    <property type="entry name" value="Glyco_hydro_79C"/>
    <property type="match status" value="1"/>
</dbReference>
<dbReference type="Proteomes" id="UP000305948">
    <property type="component" value="Unassembled WGS sequence"/>
</dbReference>
<dbReference type="EMBL" id="ML213504">
    <property type="protein sequence ID" value="TFK55450.1"/>
    <property type="molecule type" value="Genomic_DNA"/>
</dbReference>
<accession>A0A5C3NDM7</accession>
<dbReference type="AlphaFoldDB" id="A0A5C3NDM7"/>
<evidence type="ECO:0000256" key="1">
    <source>
        <dbReference type="SAM" id="SignalP"/>
    </source>
</evidence>
<dbReference type="OrthoDB" id="2796951at2759"/>
<dbReference type="STRING" id="5364.A0A5C3NDM7"/>
<evidence type="ECO:0000313" key="3">
    <source>
        <dbReference type="EMBL" id="TFK55450.1"/>
    </source>
</evidence>
<sequence>MRLTRAAYAACAAPLALAATQLSIPSPSSKTTVYPNFLGISFELSFVGNYFGNSTDAIPAPFLAYLSNLASASPSTPLRLRIGGNSMDDSTYVPSQTNPLLNFTNPQANANDQPVTFGPPLFELFSKVAGEVSGGAQYLIGLSLRYPNDTNMPVLAGAAQSGLGNYMDAFLLGNEPDLYTSHGQRPNLQNYTVNDYIGDYWVATENLENTPAGNILNNHNIAGPTICCDWDLDAVLTSGWQGNFSDDLKYITLQHYPQNNCFGSYQYQLNYYLNHTNVKTLASWQSQGIQAAAKPVVMSEFNSASCGGIPGISDTFGAAMWTADYALQMASVGYSAAYLHTREPGISYNLFEAPSSNASSGWTTMPPYYSLLLVSTALGLNGTGANGTLVQDLELGDASQAGYAVYNAVSRDVLSLVLFNYQNASAAQFALPQDVFPSGSENVTVKVLSAPTVTEGYKVSWGNETLYQVGDGKLVAAGSEGLQGGGELTVDCSGGGGCNVSVPGPGVAVVYPGEVLARPGGTGKSDAVSLRASAWAVVLGLGSAVLGMI</sequence>
<evidence type="ECO:0000259" key="2">
    <source>
        <dbReference type="Pfam" id="PF16862"/>
    </source>
</evidence>
<dbReference type="InterPro" id="IPR031728">
    <property type="entry name" value="GlcAase_C"/>
</dbReference>
<dbReference type="PANTHER" id="PTHR36183:SF2">
    <property type="entry name" value="BETA-GLUCURONIDASE C-TERMINAL DOMAIN-CONTAINING PROTEIN"/>
    <property type="match status" value="1"/>
</dbReference>
<gene>
    <name evidence="3" type="ORF">OE88DRAFT_1651760</name>
</gene>
<keyword evidence="4" id="KW-1185">Reference proteome</keyword>
<dbReference type="Gene3D" id="3.20.20.80">
    <property type="entry name" value="Glycosidases"/>
    <property type="match status" value="1"/>
</dbReference>
<name>A0A5C3NDM7_9AGAM</name>
<dbReference type="PANTHER" id="PTHR36183">
    <property type="entry name" value="BETA-GLUCURONIDASE"/>
    <property type="match status" value="1"/>
</dbReference>
<reference evidence="3 4" key="1">
    <citation type="journal article" date="2019" name="Nat. Ecol. Evol.">
        <title>Megaphylogeny resolves global patterns of mushroom evolution.</title>
        <authorList>
            <person name="Varga T."/>
            <person name="Krizsan K."/>
            <person name="Foldi C."/>
            <person name="Dima B."/>
            <person name="Sanchez-Garcia M."/>
            <person name="Sanchez-Ramirez S."/>
            <person name="Szollosi G.J."/>
            <person name="Szarkandi J.G."/>
            <person name="Papp V."/>
            <person name="Albert L."/>
            <person name="Andreopoulos W."/>
            <person name="Angelini C."/>
            <person name="Antonin V."/>
            <person name="Barry K.W."/>
            <person name="Bougher N.L."/>
            <person name="Buchanan P."/>
            <person name="Buyck B."/>
            <person name="Bense V."/>
            <person name="Catcheside P."/>
            <person name="Chovatia M."/>
            <person name="Cooper J."/>
            <person name="Damon W."/>
            <person name="Desjardin D."/>
            <person name="Finy P."/>
            <person name="Geml J."/>
            <person name="Haridas S."/>
            <person name="Hughes K."/>
            <person name="Justo A."/>
            <person name="Karasinski D."/>
            <person name="Kautmanova I."/>
            <person name="Kiss B."/>
            <person name="Kocsube S."/>
            <person name="Kotiranta H."/>
            <person name="LaButti K.M."/>
            <person name="Lechner B.E."/>
            <person name="Liimatainen K."/>
            <person name="Lipzen A."/>
            <person name="Lukacs Z."/>
            <person name="Mihaltcheva S."/>
            <person name="Morgado L.N."/>
            <person name="Niskanen T."/>
            <person name="Noordeloos M.E."/>
            <person name="Ohm R.A."/>
            <person name="Ortiz-Santana B."/>
            <person name="Ovrebo C."/>
            <person name="Racz N."/>
            <person name="Riley R."/>
            <person name="Savchenko A."/>
            <person name="Shiryaev A."/>
            <person name="Soop K."/>
            <person name="Spirin V."/>
            <person name="Szebenyi C."/>
            <person name="Tomsovsky M."/>
            <person name="Tulloss R.E."/>
            <person name="Uehling J."/>
            <person name="Grigoriev I.V."/>
            <person name="Vagvolgyi C."/>
            <person name="Papp T."/>
            <person name="Martin F.M."/>
            <person name="Miettinen O."/>
            <person name="Hibbett D.S."/>
            <person name="Nagy L.G."/>
        </authorList>
    </citation>
    <scope>NUCLEOTIDE SEQUENCE [LARGE SCALE GENOMIC DNA]</scope>
    <source>
        <strain evidence="3 4">OMC1185</strain>
    </source>
</reference>
<feature type="signal peptide" evidence="1">
    <location>
        <begin position="1"/>
        <end position="18"/>
    </location>
</feature>
<proteinExistence type="predicted"/>
<dbReference type="SUPFAM" id="SSF51445">
    <property type="entry name" value="(Trans)glycosidases"/>
    <property type="match status" value="1"/>
</dbReference>
<evidence type="ECO:0000313" key="4">
    <source>
        <dbReference type="Proteomes" id="UP000305948"/>
    </source>
</evidence>
<dbReference type="InterPro" id="IPR017853">
    <property type="entry name" value="GH"/>
</dbReference>
<keyword evidence="1" id="KW-0732">Signal</keyword>